<dbReference type="GO" id="GO:0009401">
    <property type="term" value="P:phosphoenolpyruvate-dependent sugar phosphotransferase system"/>
    <property type="evidence" value="ECO:0007669"/>
    <property type="project" value="InterPro"/>
</dbReference>
<feature type="chain" id="PRO_5012697109" evidence="2">
    <location>
        <begin position="23"/>
        <end position="143"/>
    </location>
</feature>
<feature type="signal peptide" evidence="2">
    <location>
        <begin position="1"/>
        <end position="22"/>
    </location>
</feature>
<keyword evidence="1" id="KW-0808">Transferase</keyword>
<dbReference type="SUPFAM" id="SSF53062">
    <property type="entry name" value="PTS system fructose IIA component-like"/>
    <property type="match status" value="1"/>
</dbReference>
<reference evidence="4 5" key="1">
    <citation type="submission" date="2017-08" db="EMBL/GenBank/DDBJ databases">
        <title>WGS of Clinical strains of the CDC Group NO-1 linked to zoonotic infections in humans.</title>
        <authorList>
            <person name="Bernier A.-M."/>
            <person name="Bernard K."/>
        </authorList>
    </citation>
    <scope>NUCLEOTIDE SEQUENCE [LARGE SCALE GENOMIC DNA]</scope>
    <source>
        <strain evidence="4 5">NML03-0146</strain>
    </source>
</reference>
<dbReference type="PROSITE" id="PS51096">
    <property type="entry name" value="PTS_EIIA_TYPE_4"/>
    <property type="match status" value="1"/>
</dbReference>
<dbReference type="RefSeq" id="WP_095550481.1">
    <property type="nucleotide sequence ID" value="NZ_CP154474.1"/>
</dbReference>
<dbReference type="InterPro" id="IPR036662">
    <property type="entry name" value="PTS_EIIA_man-typ_sf"/>
</dbReference>
<dbReference type="GO" id="GO:0016740">
    <property type="term" value="F:transferase activity"/>
    <property type="evidence" value="ECO:0007669"/>
    <property type="project" value="UniProtKB-KW"/>
</dbReference>
<evidence type="ECO:0000256" key="2">
    <source>
        <dbReference type="SAM" id="SignalP"/>
    </source>
</evidence>
<accession>A0A2A2A5R2</accession>
<dbReference type="PANTHER" id="PTHR33799">
    <property type="entry name" value="PTS PERMEASE-RELATED-RELATED"/>
    <property type="match status" value="1"/>
</dbReference>
<dbReference type="PANTHER" id="PTHR33799:SF1">
    <property type="entry name" value="PTS SYSTEM MANNOSE-SPECIFIC EIIAB COMPONENT-RELATED"/>
    <property type="match status" value="1"/>
</dbReference>
<dbReference type="Gene3D" id="3.40.50.510">
    <property type="entry name" value="Phosphotransferase system, mannose-type IIA component"/>
    <property type="match status" value="1"/>
</dbReference>
<dbReference type="EMBL" id="NSJF01000006">
    <property type="protein sequence ID" value="PAT33860.1"/>
    <property type="molecule type" value="Genomic_DNA"/>
</dbReference>
<evidence type="ECO:0000259" key="3">
    <source>
        <dbReference type="PROSITE" id="PS51096"/>
    </source>
</evidence>
<evidence type="ECO:0000313" key="5">
    <source>
        <dbReference type="Proteomes" id="UP000217999"/>
    </source>
</evidence>
<proteinExistence type="predicted"/>
<name>A0A2A2A5R2_9BURK</name>
<feature type="domain" description="PTS EIIA type-4" evidence="3">
    <location>
        <begin position="3"/>
        <end position="128"/>
    </location>
</feature>
<dbReference type="AlphaFoldDB" id="A0A2A2A5R2"/>
<sequence length="143" mass="14644">MPACRILIVAHTPLANALKACAAHVLAELAQDVLTLDVQPTHDTAWGLAQAPALLGASQTPVLLLTDVVGATPYHVACALQQWCAAHGISAQVLTGANLPMLLRSLTYRHEPLPVLLERAQSGGVQGIAAVPSAAPSPSPASA</sequence>
<evidence type="ECO:0000256" key="1">
    <source>
        <dbReference type="ARBA" id="ARBA00022679"/>
    </source>
</evidence>
<comment type="caution">
    <text evidence="4">The sequence shown here is derived from an EMBL/GenBank/DDBJ whole genome shotgun (WGS) entry which is preliminary data.</text>
</comment>
<organism evidence="4 5">
    <name type="scientific">Vandammella animalimorsus</name>
    <dbReference type="NCBI Taxonomy" id="2029117"/>
    <lineage>
        <taxon>Bacteria</taxon>
        <taxon>Pseudomonadati</taxon>
        <taxon>Pseudomonadota</taxon>
        <taxon>Betaproteobacteria</taxon>
        <taxon>Burkholderiales</taxon>
        <taxon>Comamonadaceae</taxon>
        <taxon>Vandammella</taxon>
    </lineage>
</organism>
<dbReference type="InterPro" id="IPR051471">
    <property type="entry name" value="Bacterial_PTS_sugar_comp"/>
</dbReference>
<dbReference type="Pfam" id="PF03610">
    <property type="entry name" value="EIIA-man"/>
    <property type="match status" value="1"/>
</dbReference>
<protein>
    <submittedName>
        <fullName evidence="4">PTS fructose transporter subunit IIA</fullName>
    </submittedName>
</protein>
<dbReference type="GO" id="GO:0016020">
    <property type="term" value="C:membrane"/>
    <property type="evidence" value="ECO:0007669"/>
    <property type="project" value="InterPro"/>
</dbReference>
<keyword evidence="2" id="KW-0732">Signal</keyword>
<dbReference type="Proteomes" id="UP000217999">
    <property type="component" value="Unassembled WGS sequence"/>
</dbReference>
<evidence type="ECO:0000313" key="4">
    <source>
        <dbReference type="EMBL" id="PAT33860.1"/>
    </source>
</evidence>
<gene>
    <name evidence="4" type="ORF">CK620_11290</name>
</gene>
<dbReference type="InterPro" id="IPR004701">
    <property type="entry name" value="PTS_EIIA_man-typ"/>
</dbReference>